<gene>
    <name evidence="1" type="ORF">UFOVP609_41</name>
</gene>
<reference evidence="1" key="1">
    <citation type="submission" date="2020-04" db="EMBL/GenBank/DDBJ databases">
        <authorList>
            <person name="Chiriac C."/>
            <person name="Salcher M."/>
            <person name="Ghai R."/>
            <person name="Kavagutti S V."/>
        </authorList>
    </citation>
    <scope>NUCLEOTIDE SEQUENCE</scope>
</reference>
<protein>
    <submittedName>
        <fullName evidence="1">Uncharacterized protein</fullName>
    </submittedName>
</protein>
<dbReference type="EMBL" id="LR796588">
    <property type="protein sequence ID" value="CAB4153043.1"/>
    <property type="molecule type" value="Genomic_DNA"/>
</dbReference>
<name>A0A6J5N763_9CAUD</name>
<evidence type="ECO:0000313" key="1">
    <source>
        <dbReference type="EMBL" id="CAB4153043.1"/>
    </source>
</evidence>
<accession>A0A6J5N763</accession>
<sequence>MDLIKTPDGIIHELVDIRQKASEGVEIQHQAELELANAQLALDLAEAKALLAAQGTVVDRQATAKLQTEEERLAADLAKAKLNRVRTRLKLLSEAQMSVQTQARMVELTYRTAGAGER</sequence>
<proteinExistence type="predicted"/>
<organism evidence="1">
    <name type="scientific">uncultured Caudovirales phage</name>
    <dbReference type="NCBI Taxonomy" id="2100421"/>
    <lineage>
        <taxon>Viruses</taxon>
        <taxon>Duplodnaviria</taxon>
        <taxon>Heunggongvirae</taxon>
        <taxon>Uroviricota</taxon>
        <taxon>Caudoviricetes</taxon>
        <taxon>Peduoviridae</taxon>
        <taxon>Maltschvirus</taxon>
        <taxon>Maltschvirus maltsch</taxon>
    </lineage>
</organism>